<sequence>MKTFTVMEPTTLYKIDRGSRAMGFDIRSSDYDYIVFSKCTREEFLDHVFDRKKFVNKHCKIKNDDVTLSNLFVGLKGIYNGNYAHLAIFSEPRHFGVDDYFLYKFVKTVAKLRMPLILKTMLKYNLNSEHVTAKHALQLLYNVSYADYVLRHGMPEGIVRMPAVLCSTVAKNAYATLMSQRLENDTENIRYKLEDEVKFLIKYRNNVLESVNAMPNPENRPDIETSICNYFLCENVNLTIPQ</sequence>
<dbReference type="EMBL" id="KU738901">
    <property type="protein sequence ID" value="AMN15969.2"/>
    <property type="molecule type" value="Genomic_DNA"/>
</dbReference>
<dbReference type="EMBL" id="KJ909666">
    <property type="protein sequence ID" value="AIG63104.2"/>
    <property type="molecule type" value="Genomic_DNA"/>
</dbReference>
<evidence type="ECO:0000313" key="5">
    <source>
        <dbReference type="EMBL" id="AMN15831.2"/>
    </source>
</evidence>
<evidence type="ECO:0000313" key="6">
    <source>
        <dbReference type="EMBL" id="AMN15969.2"/>
    </source>
</evidence>
<evidence type="ECO:0000313" key="7">
    <source>
        <dbReference type="EMBL" id="AMN16107.2"/>
    </source>
</evidence>
<dbReference type="EMBL" id="KU738900">
    <property type="protein sequence ID" value="AMN15831.2"/>
    <property type="molecule type" value="Genomic_DNA"/>
</dbReference>
<evidence type="ECO:0000313" key="8">
    <source>
        <dbReference type="EMBL" id="AMN16245.2"/>
    </source>
</evidence>
<accession>A0A075TT05</accession>
<evidence type="ECO:0000313" key="1">
    <source>
        <dbReference type="EMBL" id="AIG63104.2"/>
    </source>
</evidence>
<evidence type="ECO:0000313" key="3">
    <source>
        <dbReference type="EMBL" id="AMN15555.2"/>
    </source>
</evidence>
<dbReference type="EMBL" id="KU738902">
    <property type="protein sequence ID" value="AMN16107.2"/>
    <property type="molecule type" value="Genomic_DNA"/>
</dbReference>
<evidence type="ECO:0000313" key="2">
    <source>
        <dbReference type="EMBL" id="AMN15417.2"/>
    </source>
</evidence>
<dbReference type="EMBL" id="KU738897">
    <property type="protein sequence ID" value="AMN15417.2"/>
    <property type="molecule type" value="Genomic_DNA"/>
</dbReference>
<organism evidence="1">
    <name type="scientific">Helicoverpa SNPV AC53</name>
    <dbReference type="NCBI Taxonomy" id="1569367"/>
    <lineage>
        <taxon>Viruses</taxon>
        <taxon>Viruses incertae sedis</taxon>
        <taxon>Naldaviricetes</taxon>
        <taxon>Lefavirales</taxon>
        <taxon>Baculoviridae</taxon>
        <taxon>Alphabaculovirus</taxon>
        <taxon>Alphabaculovirus helarmigerae</taxon>
    </lineage>
</organism>
<dbReference type="EMBL" id="KU738898">
    <property type="protein sequence ID" value="AMN15555.2"/>
    <property type="molecule type" value="Genomic_DNA"/>
</dbReference>
<reference evidence="1" key="3">
    <citation type="submission" date="2016-08" db="EMBL/GenBank/DDBJ databases">
        <authorList>
            <person name="Seilhamer J.J."/>
        </authorList>
    </citation>
    <scope>NUCLEOTIDE SEQUENCE</scope>
    <source>
        <strain evidence="1">AC53</strain>
        <strain evidence="7">AC53T4.1</strain>
        <strain evidence="8">AC53T4.2</strain>
    </source>
</reference>
<reference evidence="2" key="2">
    <citation type="journal article" date="2016" name="Genome Announc.">
        <title>Complete Genome Sequences of Seven Helicoverpa armigera SNPV-AC53-Derived Strains.</title>
        <authorList>
            <person name="Noune C."/>
            <person name="Hauxwell C."/>
        </authorList>
    </citation>
    <scope>NUCLEOTIDE SEQUENCE</scope>
    <source>
        <strain evidence="2">AC53C3</strain>
        <strain evidence="3">AC53C5</strain>
        <strain evidence="4">AC53C6</strain>
        <strain evidence="5">AC53C9</strain>
        <strain evidence="6">AC53T2</strain>
        <strain evidence="9">AC53T5</strain>
    </source>
</reference>
<dbReference type="EMBL" id="KU738904">
    <property type="protein sequence ID" value="AMN16383.2"/>
    <property type="molecule type" value="Genomic_DNA"/>
</dbReference>
<dbReference type="EMBL" id="KU738899">
    <property type="protein sequence ID" value="AMN15693.2"/>
    <property type="molecule type" value="Genomic_DNA"/>
</dbReference>
<gene>
    <name evidence="1" type="ORF">HaSNPV-AC53_062</name>
</gene>
<reference evidence="1" key="1">
    <citation type="journal article" date="2015" name="Genome Announc.">
        <title>Complete Genome Sequences of Helicoverpa armigera Single Nucleopolyhedrovirus Strains AC53 and H25EA1 from Australia.</title>
        <authorList>
            <person name="Noune C."/>
            <person name="Hauxwell C."/>
        </authorList>
    </citation>
    <scope>NUCLEOTIDE SEQUENCE</scope>
    <source>
        <strain evidence="1">AC53</strain>
    </source>
</reference>
<dbReference type="EMBL" id="KU738903">
    <property type="protein sequence ID" value="AMN16245.2"/>
    <property type="molecule type" value="Genomic_DNA"/>
</dbReference>
<evidence type="ECO:0000313" key="9">
    <source>
        <dbReference type="EMBL" id="AMN16383.2"/>
    </source>
</evidence>
<evidence type="ECO:0000313" key="4">
    <source>
        <dbReference type="EMBL" id="AMN15693.2"/>
    </source>
</evidence>
<name>A0A075TT05_9ABAC</name>
<proteinExistence type="predicted"/>
<protein>
    <submittedName>
        <fullName evidence="1">HE56</fullName>
    </submittedName>
</protein>